<feature type="compositionally biased region" description="Gly residues" evidence="6">
    <location>
        <begin position="582"/>
        <end position="592"/>
    </location>
</feature>
<feature type="region of interest" description="Disordered" evidence="6">
    <location>
        <begin position="572"/>
        <end position="601"/>
    </location>
</feature>
<name>A0A1I0L864_9ACTN</name>
<feature type="transmembrane region" description="Helical" evidence="7">
    <location>
        <begin position="21"/>
        <end position="42"/>
    </location>
</feature>
<feature type="transmembrane region" description="Helical" evidence="7">
    <location>
        <begin position="298"/>
        <end position="317"/>
    </location>
</feature>
<evidence type="ECO:0000256" key="2">
    <source>
        <dbReference type="ARBA" id="ARBA00022475"/>
    </source>
</evidence>
<dbReference type="Proteomes" id="UP000199361">
    <property type="component" value="Unassembled WGS sequence"/>
</dbReference>
<evidence type="ECO:0000256" key="5">
    <source>
        <dbReference type="ARBA" id="ARBA00023136"/>
    </source>
</evidence>
<keyword evidence="10" id="KW-1185">Reference proteome</keyword>
<proteinExistence type="predicted"/>
<keyword evidence="4 7" id="KW-1133">Transmembrane helix</keyword>
<evidence type="ECO:0000256" key="4">
    <source>
        <dbReference type="ARBA" id="ARBA00022989"/>
    </source>
</evidence>
<dbReference type="AlphaFoldDB" id="A0A1I0L864"/>
<protein>
    <submittedName>
        <fullName evidence="9">FtsX-like permease family protein</fullName>
    </submittedName>
</protein>
<keyword evidence="3 7" id="KW-0812">Transmembrane</keyword>
<dbReference type="EMBL" id="FOHX01000013">
    <property type="protein sequence ID" value="SEU36176.1"/>
    <property type="molecule type" value="Genomic_DNA"/>
</dbReference>
<feature type="transmembrane region" description="Helical" evidence="7">
    <location>
        <begin position="416"/>
        <end position="438"/>
    </location>
</feature>
<dbReference type="GO" id="GO:0005886">
    <property type="term" value="C:plasma membrane"/>
    <property type="evidence" value="ECO:0007669"/>
    <property type="project" value="UniProtKB-SubCell"/>
</dbReference>
<dbReference type="InterPro" id="IPR003838">
    <property type="entry name" value="ABC3_permease_C"/>
</dbReference>
<dbReference type="OrthoDB" id="4871813at2"/>
<feature type="transmembrane region" description="Helical" evidence="7">
    <location>
        <begin position="338"/>
        <end position="358"/>
    </location>
</feature>
<organism evidence="9 10">
    <name type="scientific">Nonomuraea wenchangensis</name>
    <dbReference type="NCBI Taxonomy" id="568860"/>
    <lineage>
        <taxon>Bacteria</taxon>
        <taxon>Bacillati</taxon>
        <taxon>Actinomycetota</taxon>
        <taxon>Actinomycetes</taxon>
        <taxon>Streptosporangiales</taxon>
        <taxon>Streptosporangiaceae</taxon>
        <taxon>Nonomuraea</taxon>
    </lineage>
</organism>
<feature type="transmembrane region" description="Helical" evidence="7">
    <location>
        <begin position="246"/>
        <end position="269"/>
    </location>
</feature>
<feature type="transmembrane region" description="Helical" evidence="7">
    <location>
        <begin position="710"/>
        <end position="734"/>
    </location>
</feature>
<accession>A0A1I0L864</accession>
<keyword evidence="2" id="KW-1003">Cell membrane</keyword>
<evidence type="ECO:0000256" key="1">
    <source>
        <dbReference type="ARBA" id="ARBA00004651"/>
    </source>
</evidence>
<keyword evidence="5 7" id="KW-0472">Membrane</keyword>
<reference evidence="9 10" key="1">
    <citation type="submission" date="2016-10" db="EMBL/GenBank/DDBJ databases">
        <authorList>
            <person name="de Groot N.N."/>
        </authorList>
    </citation>
    <scope>NUCLEOTIDE SEQUENCE [LARGE SCALE GENOMIC DNA]</scope>
    <source>
        <strain evidence="9 10">CGMCC 4.5598</strain>
    </source>
</reference>
<evidence type="ECO:0000256" key="6">
    <source>
        <dbReference type="SAM" id="MobiDB-lite"/>
    </source>
</evidence>
<evidence type="ECO:0000313" key="9">
    <source>
        <dbReference type="EMBL" id="SEU36176.1"/>
    </source>
</evidence>
<sequence length="790" mass="79964">MTFWLGLRLSLRGGREAAVRLALVAAAVAMGVTVLLSTVALFNAFRVTAERPCWECTTGSAPAGWALGATQGAALWNHRQDSYAGRPIERLDVAVLDPAAPAPAVPGVPALPAAGRFYVSPALAELMAAVPREQLADRFPGARAGLVGRAALSGPDDLVAVVGRTPGELAGMAGTVAVDTVATFPAAQDPAADDLTALYEHGFGIAAIGLIVPLLVLVGTATRLAAARREARFAAVRLAGATARQINAIASADAALGALLGALAGVALFQAVRPALAGVAITGSRFFPDVVTPTAPQYAIVIAGVPLAAAAAAVWSLRRVRITPLGAARRTRASAPGWWRVLPLLAGLGLFAGPAFAGGGREPDPLLADAGLALIMVGLMVAGPWLTMLAARLAARLTRGAATLLAARRLAAEPKAAFRSVNGIVLAVFIGTAVAGIVPAVVSGQLAAGDGTLNEVMRVPFGYADAAPGRPLPPGEADELLAEVGAHPGVTVLPIYRRTTTQDPPAAPLPCDPGPGCRLDFMLGHVVSCDDLARFPALGACAPGVRAVTADFNRLLTSDNLLSVDRNLPIVDPTSPSAPAGTGTGKDVGSGSGNDADSGKAGAAASDGLSLAAVLIRADDPAVRERIRTSLTPYVARSGSAETPLTFAEVARFREVLLDQVERVALAIVALTLLVAGCGLLVAVAGGVVERRQPFTLLRLSGTPTRTLSLVVVLETAVPVLLAALVAAAAGFGVAGPVIDQLAIKSAPAALPGAGYLLTVGGGLLAALLIVLAGLPLLRRVTAPDNARFE</sequence>
<feature type="transmembrane region" description="Helical" evidence="7">
    <location>
        <begin position="370"/>
        <end position="395"/>
    </location>
</feature>
<evidence type="ECO:0000259" key="8">
    <source>
        <dbReference type="Pfam" id="PF02687"/>
    </source>
</evidence>
<dbReference type="Pfam" id="PF02687">
    <property type="entry name" value="FtsX"/>
    <property type="match status" value="1"/>
</dbReference>
<dbReference type="RefSeq" id="WP_091089335.1">
    <property type="nucleotide sequence ID" value="NZ_FOHX01000013.1"/>
</dbReference>
<feature type="transmembrane region" description="Helical" evidence="7">
    <location>
        <begin position="754"/>
        <end position="778"/>
    </location>
</feature>
<feature type="transmembrane region" description="Helical" evidence="7">
    <location>
        <begin position="203"/>
        <end position="226"/>
    </location>
</feature>
<evidence type="ECO:0000256" key="3">
    <source>
        <dbReference type="ARBA" id="ARBA00022692"/>
    </source>
</evidence>
<feature type="domain" description="ABC3 transporter permease C-terminal" evidence="8">
    <location>
        <begin position="667"/>
        <end position="780"/>
    </location>
</feature>
<evidence type="ECO:0000256" key="7">
    <source>
        <dbReference type="SAM" id="Phobius"/>
    </source>
</evidence>
<gene>
    <name evidence="9" type="ORF">SAMN05421811_113148</name>
</gene>
<comment type="subcellular location">
    <subcellularLocation>
        <location evidence="1">Cell membrane</location>
        <topology evidence="1">Multi-pass membrane protein</topology>
    </subcellularLocation>
</comment>
<dbReference type="STRING" id="568860.SAMN05421811_113148"/>
<feature type="transmembrane region" description="Helical" evidence="7">
    <location>
        <begin position="664"/>
        <end position="689"/>
    </location>
</feature>
<evidence type="ECO:0000313" key="10">
    <source>
        <dbReference type="Proteomes" id="UP000199361"/>
    </source>
</evidence>